<comment type="subunit">
    <text evidence="5">Forms a complex with TatA.</text>
</comment>
<dbReference type="PANTHER" id="PTHR30371">
    <property type="entry name" value="SEC-INDEPENDENT PROTEIN TRANSLOCASE PROTEIN TATC"/>
    <property type="match status" value="1"/>
</dbReference>
<protein>
    <recommendedName>
        <fullName evidence="5">Sec-independent protein translocase protein TatC</fullName>
    </recommendedName>
</protein>
<dbReference type="PANTHER" id="PTHR30371:SF0">
    <property type="entry name" value="SEC-INDEPENDENT PROTEIN TRANSLOCASE PROTEIN TATC, CHLOROPLASTIC-RELATED"/>
    <property type="match status" value="1"/>
</dbReference>
<feature type="transmembrane region" description="Helical" evidence="5">
    <location>
        <begin position="153"/>
        <end position="180"/>
    </location>
</feature>
<keyword evidence="3 5" id="KW-1133">Transmembrane helix</keyword>
<keyword evidence="5" id="KW-0653">Protein transport</keyword>
<dbReference type="NCBIfam" id="TIGR00945">
    <property type="entry name" value="tatC"/>
    <property type="match status" value="1"/>
</dbReference>
<gene>
    <name evidence="5" type="primary">tatC</name>
    <name evidence="7" type="ORF">HSCHL_0222</name>
    <name evidence="6" type="ORF">SA87_03615</name>
</gene>
<dbReference type="HAMAP" id="MF_00902">
    <property type="entry name" value="TatC"/>
    <property type="match status" value="1"/>
</dbReference>
<dbReference type="GO" id="GO:0033281">
    <property type="term" value="C:TAT protein transport complex"/>
    <property type="evidence" value="ECO:0007669"/>
    <property type="project" value="UniProtKB-UniRule"/>
</dbReference>
<keyword evidence="2 5" id="KW-0812">Transmembrane</keyword>
<comment type="caution">
    <text evidence="7">The sequence shown here is derived from an EMBL/GenBank/DDBJ whole genome shotgun (WGS) entry which is preliminary data.</text>
</comment>
<evidence type="ECO:0000256" key="1">
    <source>
        <dbReference type="ARBA" id="ARBA00004141"/>
    </source>
</evidence>
<dbReference type="RefSeq" id="WP_066202235.1">
    <property type="nucleotide sequence ID" value="NZ_CBCSAS010000009.1"/>
</dbReference>
<evidence type="ECO:0000256" key="2">
    <source>
        <dbReference type="ARBA" id="ARBA00022692"/>
    </source>
</evidence>
<dbReference type="GO" id="GO:0065002">
    <property type="term" value="P:intracellular protein transmembrane transport"/>
    <property type="evidence" value="ECO:0007669"/>
    <property type="project" value="TreeGrafter"/>
</dbReference>
<accession>A0A132MZR6</accession>
<organism evidence="7 9">
    <name type="scientific">Hydrogenibacillus schlegelii</name>
    <name type="common">Bacillus schlegelii</name>
    <dbReference type="NCBI Taxonomy" id="1484"/>
    <lineage>
        <taxon>Bacteria</taxon>
        <taxon>Bacillati</taxon>
        <taxon>Bacillota</taxon>
        <taxon>Bacilli</taxon>
        <taxon>Bacillales</taxon>
        <taxon>Bacillales Family X. Incertae Sedis</taxon>
        <taxon>Hydrogenibacillus</taxon>
    </lineage>
</organism>
<keyword evidence="5" id="KW-1003">Cell membrane</keyword>
<keyword evidence="4 5" id="KW-0472">Membrane</keyword>
<dbReference type="InterPro" id="IPR019820">
    <property type="entry name" value="Sec-indep_translocase_CS"/>
</dbReference>
<dbReference type="OrthoDB" id="9777044at2"/>
<dbReference type="STRING" id="1484.SA87_03615"/>
<feature type="transmembrane region" description="Helical" evidence="5">
    <location>
        <begin position="21"/>
        <end position="46"/>
    </location>
</feature>
<dbReference type="Pfam" id="PF00902">
    <property type="entry name" value="TatC"/>
    <property type="match status" value="1"/>
</dbReference>
<dbReference type="EMBL" id="JXBB01000034">
    <property type="protein sequence ID" value="OAR03925.1"/>
    <property type="molecule type" value="Genomic_DNA"/>
</dbReference>
<evidence type="ECO:0000256" key="4">
    <source>
        <dbReference type="ARBA" id="ARBA00023136"/>
    </source>
</evidence>
<sequence>MGPESDRPQPWREHLAELRRRLIWSLVVLLGMTVAALVLAPVFFRWLRPPGIEWYAFSPMDTLATFLKVSLAFGFFLSLPFVLYQIWAFVRPGLTEREARAALRLIPASFALFLVGVALGYAVLFPALVRALMRLNAFLGLELVLGVRPYLELLVRVLLAAGAVFELPLVMIFLASVGLLPPERLKKSRPTAYFVLIVASWLFAPGDWVSFLLLVLPLLVLYELSALLIRLAFRRRVASGVG</sequence>
<dbReference type="PRINTS" id="PR01840">
    <property type="entry name" value="TATCFAMILY"/>
</dbReference>
<evidence type="ECO:0000313" key="8">
    <source>
        <dbReference type="Proteomes" id="UP000243024"/>
    </source>
</evidence>
<comment type="subcellular location">
    <subcellularLocation>
        <location evidence="5">Cell membrane</location>
        <topology evidence="5">Multi-pass membrane protein</topology>
    </subcellularLocation>
    <subcellularLocation>
        <location evidence="1">Membrane</location>
        <topology evidence="1">Multi-pass membrane protein</topology>
    </subcellularLocation>
</comment>
<dbReference type="Proteomes" id="UP000244180">
    <property type="component" value="Unassembled WGS sequence"/>
</dbReference>
<feature type="transmembrane region" description="Helical" evidence="5">
    <location>
        <begin position="66"/>
        <end position="90"/>
    </location>
</feature>
<feature type="transmembrane region" description="Helical" evidence="5">
    <location>
        <begin position="192"/>
        <end position="208"/>
    </location>
</feature>
<keyword evidence="5" id="KW-0813">Transport</keyword>
<evidence type="ECO:0000313" key="6">
    <source>
        <dbReference type="EMBL" id="OAR03925.1"/>
    </source>
</evidence>
<dbReference type="PROSITE" id="PS01218">
    <property type="entry name" value="TATC"/>
    <property type="match status" value="1"/>
</dbReference>
<proteinExistence type="inferred from homology"/>
<dbReference type="InterPro" id="IPR002033">
    <property type="entry name" value="TatC"/>
</dbReference>
<keyword evidence="8" id="KW-1185">Reference proteome</keyword>
<dbReference type="EMBL" id="PEBV01000024">
    <property type="protein sequence ID" value="PTQ52386.1"/>
    <property type="molecule type" value="Genomic_DNA"/>
</dbReference>
<comment type="similarity">
    <text evidence="5">Belongs to the TatC family.</text>
</comment>
<reference evidence="7 9" key="2">
    <citation type="submission" date="2017-08" db="EMBL/GenBank/DDBJ databases">
        <title>Burning lignite coal seam in the remote Altai Mountains harbors a hydrogen-driven thermophilic microbial community.</title>
        <authorList>
            <person name="Kadnikov V.V."/>
            <person name="Mardanov A.V."/>
            <person name="Ivasenko D."/>
            <person name="Beletsky A.V."/>
            <person name="Karnachuk O.V."/>
            <person name="Ravin N.V."/>
        </authorList>
    </citation>
    <scope>NUCLEOTIDE SEQUENCE [LARGE SCALE GENOMIC DNA]</scope>
    <source>
        <strain evidence="7">AL33</strain>
    </source>
</reference>
<name>A0A132MZR6_HYDSH</name>
<dbReference type="GO" id="GO:0043953">
    <property type="term" value="P:protein transport by the Tat complex"/>
    <property type="evidence" value="ECO:0007669"/>
    <property type="project" value="UniProtKB-UniRule"/>
</dbReference>
<evidence type="ECO:0000313" key="7">
    <source>
        <dbReference type="EMBL" id="PTQ52386.1"/>
    </source>
</evidence>
<keyword evidence="5" id="KW-0811">Translocation</keyword>
<reference evidence="6 8" key="1">
    <citation type="submission" date="2015-09" db="EMBL/GenBank/DDBJ databases">
        <title>Draft genome sequence of Hydrogenibacillus schlegelii DSM 2000.</title>
        <authorList>
            <person name="Hemp J."/>
        </authorList>
    </citation>
    <scope>NUCLEOTIDE SEQUENCE [LARGE SCALE GENOMIC DNA]</scope>
    <source>
        <strain evidence="6 8">MA 48</strain>
    </source>
</reference>
<evidence type="ECO:0000256" key="5">
    <source>
        <dbReference type="HAMAP-Rule" id="MF_00902"/>
    </source>
</evidence>
<evidence type="ECO:0000313" key="9">
    <source>
        <dbReference type="Proteomes" id="UP000244180"/>
    </source>
</evidence>
<feature type="transmembrane region" description="Helical" evidence="5">
    <location>
        <begin position="214"/>
        <end position="233"/>
    </location>
</feature>
<dbReference type="Proteomes" id="UP000243024">
    <property type="component" value="Unassembled WGS sequence"/>
</dbReference>
<comment type="function">
    <text evidence="5">Part of the twin-arginine translocation (Tat) system that transports large folded proteins containing a characteristic twin-arginine motif in their signal peptide across membranes.</text>
</comment>
<feature type="transmembrane region" description="Helical" evidence="5">
    <location>
        <begin position="110"/>
        <end position="133"/>
    </location>
</feature>
<dbReference type="AlphaFoldDB" id="A0A132MZR6"/>
<evidence type="ECO:0000256" key="3">
    <source>
        <dbReference type="ARBA" id="ARBA00022989"/>
    </source>
</evidence>
<dbReference type="GO" id="GO:0009977">
    <property type="term" value="F:proton motive force dependent protein transmembrane transporter activity"/>
    <property type="evidence" value="ECO:0007669"/>
    <property type="project" value="TreeGrafter"/>
</dbReference>